<dbReference type="AlphaFoldDB" id="A0AA88J910"/>
<sequence length="249" mass="26973">MLRSSCWACTFASKSLIPFFPCFGYFFSRYLAQISFLNSDLCLSPFFNASLAVPSSSPEILEIALLKCLIESSLNESMDSGGRLQNHLKAAPFRLYVKSLHIMSSSMPVGMFVDLFVIRFVSGVSRTPRARLSNPGVEVVALCICEEKRCSICASNVLISLDIMLRIISSTFIVPGETGPSDGGGKSGVECRVELACFLESDPCVGCCCCCCCCAHLSFPIGVFAGVDRAALEPRGCERCFSLPEDSRA</sequence>
<proteinExistence type="predicted"/>
<gene>
    <name evidence="1" type="ORF">TIFTF001_033311</name>
</gene>
<organism evidence="1 2">
    <name type="scientific">Ficus carica</name>
    <name type="common">Common fig</name>
    <dbReference type="NCBI Taxonomy" id="3494"/>
    <lineage>
        <taxon>Eukaryota</taxon>
        <taxon>Viridiplantae</taxon>
        <taxon>Streptophyta</taxon>
        <taxon>Embryophyta</taxon>
        <taxon>Tracheophyta</taxon>
        <taxon>Spermatophyta</taxon>
        <taxon>Magnoliopsida</taxon>
        <taxon>eudicotyledons</taxon>
        <taxon>Gunneridae</taxon>
        <taxon>Pentapetalae</taxon>
        <taxon>rosids</taxon>
        <taxon>fabids</taxon>
        <taxon>Rosales</taxon>
        <taxon>Moraceae</taxon>
        <taxon>Ficeae</taxon>
        <taxon>Ficus</taxon>
    </lineage>
</organism>
<dbReference type="Proteomes" id="UP001187192">
    <property type="component" value="Unassembled WGS sequence"/>
</dbReference>
<evidence type="ECO:0000313" key="1">
    <source>
        <dbReference type="EMBL" id="GMN64236.1"/>
    </source>
</evidence>
<evidence type="ECO:0000313" key="2">
    <source>
        <dbReference type="Proteomes" id="UP001187192"/>
    </source>
</evidence>
<reference evidence="1" key="1">
    <citation type="submission" date="2023-07" db="EMBL/GenBank/DDBJ databases">
        <title>draft genome sequence of fig (Ficus carica).</title>
        <authorList>
            <person name="Takahashi T."/>
            <person name="Nishimura K."/>
        </authorList>
    </citation>
    <scope>NUCLEOTIDE SEQUENCE</scope>
</reference>
<protein>
    <submittedName>
        <fullName evidence="1">Uncharacterized protein</fullName>
    </submittedName>
</protein>
<comment type="caution">
    <text evidence="1">The sequence shown here is derived from an EMBL/GenBank/DDBJ whole genome shotgun (WGS) entry which is preliminary data.</text>
</comment>
<name>A0AA88J910_FICCA</name>
<accession>A0AA88J910</accession>
<keyword evidence="2" id="KW-1185">Reference proteome</keyword>
<dbReference type="EMBL" id="BTGU01000173">
    <property type="protein sequence ID" value="GMN64236.1"/>
    <property type="molecule type" value="Genomic_DNA"/>
</dbReference>